<keyword evidence="1" id="KW-0472">Membrane</keyword>
<protein>
    <recommendedName>
        <fullName evidence="3">DUF1761 domain-containing protein</fullName>
    </recommendedName>
</protein>
<comment type="caution">
    <text evidence="2">The sequence shown here is derived from an EMBL/GenBank/DDBJ whole genome shotgun (WGS) entry which is preliminary data.</text>
</comment>
<sequence length="147" mass="16620">METSITNECPFEAISWLWYCVAVVASFLAGAIWYGFLFPKTWMKAVRYECACGADVVNGEKCTCKKKSVFSTMLIQLISTAFVVLMYFVLTPISIWLSVIVVVSISAWMKSTLKFQISNWKRYITLASIDVGYFFIVSVIAVLFSLI</sequence>
<organism evidence="2">
    <name type="scientific">bioreactor metagenome</name>
    <dbReference type="NCBI Taxonomy" id="1076179"/>
    <lineage>
        <taxon>unclassified sequences</taxon>
        <taxon>metagenomes</taxon>
        <taxon>ecological metagenomes</taxon>
    </lineage>
</organism>
<feature type="transmembrane region" description="Helical" evidence="1">
    <location>
        <begin position="16"/>
        <end position="37"/>
    </location>
</feature>
<keyword evidence="1" id="KW-1133">Transmembrane helix</keyword>
<proteinExistence type="predicted"/>
<keyword evidence="1" id="KW-0812">Transmembrane</keyword>
<accession>A0A644U282</accession>
<reference evidence="2" key="1">
    <citation type="submission" date="2019-08" db="EMBL/GenBank/DDBJ databases">
        <authorList>
            <person name="Kucharzyk K."/>
            <person name="Murdoch R.W."/>
            <person name="Higgins S."/>
            <person name="Loffler F."/>
        </authorList>
    </citation>
    <scope>NUCLEOTIDE SEQUENCE</scope>
</reference>
<evidence type="ECO:0000313" key="2">
    <source>
        <dbReference type="EMBL" id="MPL72807.1"/>
    </source>
</evidence>
<dbReference type="EMBL" id="VSSQ01000068">
    <property type="protein sequence ID" value="MPL72807.1"/>
    <property type="molecule type" value="Genomic_DNA"/>
</dbReference>
<evidence type="ECO:0008006" key="3">
    <source>
        <dbReference type="Google" id="ProtNLM"/>
    </source>
</evidence>
<gene>
    <name evidence="2" type="ORF">SDC9_18597</name>
</gene>
<dbReference type="AlphaFoldDB" id="A0A644U282"/>
<evidence type="ECO:0000256" key="1">
    <source>
        <dbReference type="SAM" id="Phobius"/>
    </source>
</evidence>
<name>A0A644U282_9ZZZZ</name>
<feature type="transmembrane region" description="Helical" evidence="1">
    <location>
        <begin position="123"/>
        <end position="146"/>
    </location>
</feature>